<protein>
    <recommendedName>
        <fullName evidence="2">RelA/SpoT domain-containing protein</fullName>
    </recommendedName>
</protein>
<organism evidence="1">
    <name type="scientific">marine sediment metagenome</name>
    <dbReference type="NCBI Taxonomy" id="412755"/>
    <lineage>
        <taxon>unclassified sequences</taxon>
        <taxon>metagenomes</taxon>
        <taxon>ecological metagenomes</taxon>
    </lineage>
</organism>
<name>X1LLA2_9ZZZZ</name>
<proteinExistence type="predicted"/>
<feature type="non-terminal residue" evidence="1">
    <location>
        <position position="201"/>
    </location>
</feature>
<evidence type="ECO:0008006" key="2">
    <source>
        <dbReference type="Google" id="ProtNLM"/>
    </source>
</evidence>
<dbReference type="AlphaFoldDB" id="X1LLA2"/>
<sequence length="201" mass="24170">MTNKKPKDIDEYKKWLKEKHKIEISVKTQKYYESVATRVKLDLEKSDFWIQLTENLREYDGDYLAKTGYRLLTHGFKPELHIKPFDSFLLKTFRKNIIENKCWPDEPKDRWVLPNNWYSRINDIIRTLFEVKYLDGVEFMISKVKSICEEHSMGCKVSLEATEEGYYAAHLYIRKEFEIPKVTWDTEWIDVSIEIQITTQI</sequence>
<reference evidence="1" key="1">
    <citation type="journal article" date="2014" name="Front. Microbiol.">
        <title>High frequency of phylogenetically diverse reductive dehalogenase-homologous genes in deep subseafloor sedimentary metagenomes.</title>
        <authorList>
            <person name="Kawai M."/>
            <person name="Futagami T."/>
            <person name="Toyoda A."/>
            <person name="Takaki Y."/>
            <person name="Nishi S."/>
            <person name="Hori S."/>
            <person name="Arai W."/>
            <person name="Tsubouchi T."/>
            <person name="Morono Y."/>
            <person name="Uchiyama I."/>
            <person name="Ito T."/>
            <person name="Fujiyama A."/>
            <person name="Inagaki F."/>
            <person name="Takami H."/>
        </authorList>
    </citation>
    <scope>NUCLEOTIDE SEQUENCE</scope>
    <source>
        <strain evidence="1">Expedition CK06-06</strain>
    </source>
</reference>
<evidence type="ECO:0000313" key="1">
    <source>
        <dbReference type="EMBL" id="GAI03175.1"/>
    </source>
</evidence>
<accession>X1LLA2</accession>
<dbReference type="EMBL" id="BARV01012338">
    <property type="protein sequence ID" value="GAI03175.1"/>
    <property type="molecule type" value="Genomic_DNA"/>
</dbReference>
<comment type="caution">
    <text evidence="1">The sequence shown here is derived from an EMBL/GenBank/DDBJ whole genome shotgun (WGS) entry which is preliminary data.</text>
</comment>
<gene>
    <name evidence="1" type="ORF">S06H3_22901</name>
</gene>